<evidence type="ECO:0000313" key="2">
    <source>
        <dbReference type="Proteomes" id="UP001279734"/>
    </source>
</evidence>
<gene>
    <name evidence="1" type="ORF">Nepgr_028322</name>
</gene>
<comment type="caution">
    <text evidence="1">The sequence shown here is derived from an EMBL/GenBank/DDBJ whole genome shotgun (WGS) entry which is preliminary data.</text>
</comment>
<protein>
    <submittedName>
        <fullName evidence="1">Uncharacterized protein</fullName>
    </submittedName>
</protein>
<sequence>MDPLAALLVILQPDIKPCLLSLFPCLWWILASAPPLFPGHSAGPDSRDECPPVNCLEASNKGRVEDESLQVLLPPCSPNTLKPGIEDCQVPKARSEAHLSGDQKIEILESMTFTTHDPLINQSMPLGKGNISMGSSHINSSTAGVRDDLETSTRILEPMEQDHQMLPINQDNPTRVMSGIDLGHSFARHSLLPSNPNYSCSNINKLLKSQDSTRQASTLTAAAPKIPQPKDLSSIETRTAVISNLPSPNACARPLKALFGALDDVPSVAVHWIAFSLCQVTFGGAIWFSLDAGLACLPAGVDWIVLWPLMLHYTKNPLVFG</sequence>
<proteinExistence type="predicted"/>
<dbReference type="EMBL" id="BSYO01000031">
    <property type="protein sequence ID" value="GMH26479.1"/>
    <property type="molecule type" value="Genomic_DNA"/>
</dbReference>
<keyword evidence="2" id="KW-1185">Reference proteome</keyword>
<accession>A0AAD3TCM2</accession>
<evidence type="ECO:0000313" key="1">
    <source>
        <dbReference type="EMBL" id="GMH26479.1"/>
    </source>
</evidence>
<dbReference type="Proteomes" id="UP001279734">
    <property type="component" value="Unassembled WGS sequence"/>
</dbReference>
<name>A0AAD3TCM2_NEPGR</name>
<dbReference type="AlphaFoldDB" id="A0AAD3TCM2"/>
<organism evidence="1 2">
    <name type="scientific">Nepenthes gracilis</name>
    <name type="common">Slender pitcher plant</name>
    <dbReference type="NCBI Taxonomy" id="150966"/>
    <lineage>
        <taxon>Eukaryota</taxon>
        <taxon>Viridiplantae</taxon>
        <taxon>Streptophyta</taxon>
        <taxon>Embryophyta</taxon>
        <taxon>Tracheophyta</taxon>
        <taxon>Spermatophyta</taxon>
        <taxon>Magnoliopsida</taxon>
        <taxon>eudicotyledons</taxon>
        <taxon>Gunneridae</taxon>
        <taxon>Pentapetalae</taxon>
        <taxon>Caryophyllales</taxon>
        <taxon>Nepenthaceae</taxon>
        <taxon>Nepenthes</taxon>
    </lineage>
</organism>
<reference evidence="1" key="1">
    <citation type="submission" date="2023-05" db="EMBL/GenBank/DDBJ databases">
        <title>Nepenthes gracilis genome sequencing.</title>
        <authorList>
            <person name="Fukushima K."/>
        </authorList>
    </citation>
    <scope>NUCLEOTIDE SEQUENCE</scope>
    <source>
        <strain evidence="1">SING2019-196</strain>
    </source>
</reference>